<dbReference type="GO" id="GO:0051537">
    <property type="term" value="F:2 iron, 2 sulfur cluster binding"/>
    <property type="evidence" value="ECO:0007669"/>
    <property type="project" value="InterPro"/>
</dbReference>
<keyword evidence="4" id="KW-1185">Reference proteome</keyword>
<accession>A0A2K9NG07</accession>
<evidence type="ECO:0000313" key="3">
    <source>
        <dbReference type="EMBL" id="AUN32060.1"/>
    </source>
</evidence>
<reference evidence="3 4" key="1">
    <citation type="submission" date="2017-12" db="EMBL/GenBank/DDBJ databases">
        <title>Genomes of bacteria within cyanobacterial aggregates.</title>
        <authorList>
            <person name="Cai H."/>
        </authorList>
    </citation>
    <scope>NUCLEOTIDE SEQUENCE [LARGE SCALE GENOMIC DNA]</scope>
    <source>
        <strain evidence="3 4">TH16</strain>
    </source>
</reference>
<name>A0A2K9NG07_9PROT</name>
<evidence type="ECO:0000256" key="1">
    <source>
        <dbReference type="ARBA" id="ARBA00001962"/>
    </source>
</evidence>
<dbReference type="OrthoDB" id="7295903at2"/>
<protein>
    <recommendedName>
        <fullName evidence="2">Aromatic-ring-hydroxylating dioxygenase alpha subunit C-terminal domain-containing protein</fullName>
    </recommendedName>
</protein>
<dbReference type="Proteomes" id="UP000234752">
    <property type="component" value="Chromosome eg_2"/>
</dbReference>
<dbReference type="RefSeq" id="WP_102113611.1">
    <property type="nucleotide sequence ID" value="NZ_BMGN01000006.1"/>
</dbReference>
<organism evidence="3 4">
    <name type="scientific">Niveispirillum cyanobacteriorum</name>
    <dbReference type="NCBI Taxonomy" id="1612173"/>
    <lineage>
        <taxon>Bacteria</taxon>
        <taxon>Pseudomonadati</taxon>
        <taxon>Pseudomonadota</taxon>
        <taxon>Alphaproteobacteria</taxon>
        <taxon>Rhodospirillales</taxon>
        <taxon>Azospirillaceae</taxon>
        <taxon>Niveispirillum</taxon>
    </lineage>
</organism>
<dbReference type="AlphaFoldDB" id="A0A2K9NG07"/>
<dbReference type="KEGG" id="ncb:C0V82_16705"/>
<dbReference type="PANTHER" id="PTHR43756:SF5">
    <property type="entry name" value="CHOLINE MONOOXYGENASE, CHLOROPLASTIC"/>
    <property type="match status" value="1"/>
</dbReference>
<dbReference type="InterPro" id="IPR001663">
    <property type="entry name" value="Rng_hydr_dOase-A"/>
</dbReference>
<dbReference type="SUPFAM" id="SSF55961">
    <property type="entry name" value="Bet v1-like"/>
    <property type="match status" value="1"/>
</dbReference>
<proteinExistence type="predicted"/>
<dbReference type="Gene3D" id="3.90.380.10">
    <property type="entry name" value="Naphthalene 1,2-dioxygenase Alpha Subunit, Chain A, domain 1"/>
    <property type="match status" value="1"/>
</dbReference>
<dbReference type="GO" id="GO:0005506">
    <property type="term" value="F:iron ion binding"/>
    <property type="evidence" value="ECO:0007669"/>
    <property type="project" value="InterPro"/>
</dbReference>
<evidence type="ECO:0000259" key="2">
    <source>
        <dbReference type="Pfam" id="PF00848"/>
    </source>
</evidence>
<evidence type="ECO:0000313" key="4">
    <source>
        <dbReference type="Proteomes" id="UP000234752"/>
    </source>
</evidence>
<dbReference type="EMBL" id="CP025612">
    <property type="protein sequence ID" value="AUN32060.1"/>
    <property type="molecule type" value="Genomic_DNA"/>
</dbReference>
<dbReference type="Pfam" id="PF00848">
    <property type="entry name" value="Ring_hydroxyl_A"/>
    <property type="match status" value="1"/>
</dbReference>
<dbReference type="PANTHER" id="PTHR43756">
    <property type="entry name" value="CHOLINE MONOOXYGENASE, CHLOROPLASTIC"/>
    <property type="match status" value="1"/>
</dbReference>
<dbReference type="InterPro" id="IPR015879">
    <property type="entry name" value="Ring_hydroxy_dOase_asu_C_dom"/>
</dbReference>
<sequence length="292" mass="32493">MLNYDAPPPRRRLLSPRWFHDPASFTTEQAALSARLPWRFAGLADEGVTGDAACGGFLFRRQTPDAPSLADWLGPTADRLSLLSTALDSPVASDSIDFAANWKILVENTLDDFHGSTVHPQTIHPAVDADWRRHLHTDRFGPHSRSQWKLSEGTAAWWDKLVTRGALRRFAVQDLYDHCFIFPDLYVASFHGTMVIVHRVVPLAVDRTRLEWRTFLPAASDDAKATSFRRGLVSMLAASARQVIDEDRPLCEQVQQARIAATGPGILGWREQRIGDVHEVVSALLPTDGTAP</sequence>
<feature type="domain" description="Aromatic-ring-hydroxylating dioxygenase alpha subunit C-terminal" evidence="2">
    <location>
        <begin position="91"/>
        <end position="285"/>
    </location>
</feature>
<dbReference type="CDD" id="cd00680">
    <property type="entry name" value="RHO_alpha_C"/>
    <property type="match status" value="1"/>
</dbReference>
<gene>
    <name evidence="3" type="ORF">C0V82_16705</name>
</gene>
<comment type="cofactor">
    <cofactor evidence="1">
        <name>Fe cation</name>
        <dbReference type="ChEBI" id="CHEBI:24875"/>
    </cofactor>
</comment>